<dbReference type="HOGENOM" id="CLU_890428_0_0_0"/>
<sequence>MTSEAIRTQWFSYHKADAPSKRLWPRVIKSHDEIPYGFHEALSDTYAELPYLIFIPEEQNLLFQQKRNAQMLCLHQDRLVILEAVNDQAVSTTYPFNAIRSVEHGKVLLNSWLTINTAETSKTISFNTVVESVFAPIIKALRLSGAQETSADAVKDQQEVAKLGYLWKKNLKYFNYSKQSLLPGETILESVYQPELRRSALTFFKKPVFRTSLPGHLSILTDNEIIFIKESEKTPVVNNSYGGIATYIPLKQVQRVTFEPQNHHDTDSMAIFQLVDGQELRFHYSTKTAENLAAFQEACARKFNAAQVS</sequence>
<dbReference type="EMBL" id="DF820458">
    <property type="protein sequence ID" value="GAK52062.1"/>
    <property type="molecule type" value="Genomic_DNA"/>
</dbReference>
<proteinExistence type="predicted"/>
<dbReference type="Proteomes" id="UP000030700">
    <property type="component" value="Unassembled WGS sequence"/>
</dbReference>
<protein>
    <submittedName>
        <fullName evidence="1">Uncharacterized protein</fullName>
    </submittedName>
</protein>
<organism evidence="1">
    <name type="scientific">Candidatus Moduliflexus flocculans</name>
    <dbReference type="NCBI Taxonomy" id="1499966"/>
    <lineage>
        <taxon>Bacteria</taxon>
        <taxon>Candidatus Moduliflexota</taxon>
        <taxon>Candidatus Moduliflexia</taxon>
        <taxon>Candidatus Moduliflexales</taxon>
        <taxon>Candidatus Moduliflexaceae</taxon>
    </lineage>
</organism>
<name>A0A081BNU6_9BACT</name>
<dbReference type="AlphaFoldDB" id="A0A081BNU6"/>
<keyword evidence="2" id="KW-1185">Reference proteome</keyword>
<gene>
    <name evidence="1" type="ORF">U14_03309</name>
</gene>
<accession>A0A081BNU6</accession>
<reference evidence="1" key="1">
    <citation type="journal article" date="2015" name="PeerJ">
        <title>First genomic representation of candidate bacterial phylum KSB3 points to enhanced environmental sensing as a trigger of wastewater bulking.</title>
        <authorList>
            <person name="Sekiguchi Y."/>
            <person name="Ohashi A."/>
            <person name="Parks D.H."/>
            <person name="Yamauchi T."/>
            <person name="Tyson G.W."/>
            <person name="Hugenholtz P."/>
        </authorList>
    </citation>
    <scope>NUCLEOTIDE SEQUENCE [LARGE SCALE GENOMIC DNA]</scope>
</reference>
<evidence type="ECO:0000313" key="2">
    <source>
        <dbReference type="Proteomes" id="UP000030700"/>
    </source>
</evidence>
<evidence type="ECO:0000313" key="1">
    <source>
        <dbReference type="EMBL" id="GAK52062.1"/>
    </source>
</evidence>